<accession>A0A0E9RBP4</accession>
<organism evidence="1">
    <name type="scientific">Anguilla anguilla</name>
    <name type="common">European freshwater eel</name>
    <name type="synonym">Muraena anguilla</name>
    <dbReference type="NCBI Taxonomy" id="7936"/>
    <lineage>
        <taxon>Eukaryota</taxon>
        <taxon>Metazoa</taxon>
        <taxon>Chordata</taxon>
        <taxon>Craniata</taxon>
        <taxon>Vertebrata</taxon>
        <taxon>Euteleostomi</taxon>
        <taxon>Actinopterygii</taxon>
        <taxon>Neopterygii</taxon>
        <taxon>Teleostei</taxon>
        <taxon>Anguilliformes</taxon>
        <taxon>Anguillidae</taxon>
        <taxon>Anguilla</taxon>
    </lineage>
</organism>
<proteinExistence type="predicted"/>
<reference evidence="1" key="2">
    <citation type="journal article" date="2015" name="Fish Shellfish Immunol.">
        <title>Early steps in the European eel (Anguilla anguilla)-Vibrio vulnificus interaction in the gills: Role of the RtxA13 toxin.</title>
        <authorList>
            <person name="Callol A."/>
            <person name="Pajuelo D."/>
            <person name="Ebbesson L."/>
            <person name="Teles M."/>
            <person name="MacKenzie S."/>
            <person name="Amaro C."/>
        </authorList>
    </citation>
    <scope>NUCLEOTIDE SEQUENCE</scope>
</reference>
<dbReference type="EMBL" id="GBXM01082682">
    <property type="protein sequence ID" value="JAH25895.1"/>
    <property type="molecule type" value="Transcribed_RNA"/>
</dbReference>
<evidence type="ECO:0000313" key="1">
    <source>
        <dbReference type="EMBL" id="JAH25895.1"/>
    </source>
</evidence>
<protein>
    <submittedName>
        <fullName evidence="1">Uncharacterized protein</fullName>
    </submittedName>
</protein>
<sequence>MHLHLIPVESFLNHITFFICSS</sequence>
<name>A0A0E9RBP4_ANGAN</name>
<reference evidence="1" key="1">
    <citation type="submission" date="2014-11" db="EMBL/GenBank/DDBJ databases">
        <authorList>
            <person name="Amaro Gonzalez C."/>
        </authorList>
    </citation>
    <scope>NUCLEOTIDE SEQUENCE</scope>
</reference>
<dbReference type="AlphaFoldDB" id="A0A0E9RBP4"/>